<feature type="compositionally biased region" description="Basic and acidic residues" evidence="1">
    <location>
        <begin position="85"/>
        <end position="102"/>
    </location>
</feature>
<sequence>MGRAPATSVADSLQLVVLLQGAGLPGGLVAAADCLLRHNDVLGDSSRGLGPRDHPPRRELGLPVGGGVLSLHRDEANLAAAGLVTHRDGERQGNEDDGNHENDNEHYDILIHFALLWAFLPGTIPDKTIKYSTKKCFCQAFFINI</sequence>
<gene>
    <name evidence="2" type="ORF">A2373_04125</name>
</gene>
<dbReference type="Proteomes" id="UP000176300">
    <property type="component" value="Unassembled WGS sequence"/>
</dbReference>
<evidence type="ECO:0000313" key="3">
    <source>
        <dbReference type="Proteomes" id="UP000176300"/>
    </source>
</evidence>
<dbReference type="AlphaFoldDB" id="A0A1F6NEP7"/>
<dbReference type="STRING" id="1798697.A2373_04125"/>
<dbReference type="EMBL" id="MFQS01000040">
    <property type="protein sequence ID" value="OGH82466.1"/>
    <property type="molecule type" value="Genomic_DNA"/>
</dbReference>
<evidence type="ECO:0000256" key="1">
    <source>
        <dbReference type="SAM" id="MobiDB-lite"/>
    </source>
</evidence>
<feature type="region of interest" description="Disordered" evidence="1">
    <location>
        <begin position="83"/>
        <end position="102"/>
    </location>
</feature>
<reference evidence="2 3" key="1">
    <citation type="journal article" date="2016" name="Nat. Commun.">
        <title>Thousands of microbial genomes shed light on interconnected biogeochemical processes in an aquifer system.</title>
        <authorList>
            <person name="Anantharaman K."/>
            <person name="Brown C.T."/>
            <person name="Hug L.A."/>
            <person name="Sharon I."/>
            <person name="Castelle C.J."/>
            <person name="Probst A.J."/>
            <person name="Thomas B.C."/>
            <person name="Singh A."/>
            <person name="Wilkins M.J."/>
            <person name="Karaoz U."/>
            <person name="Brodie E.L."/>
            <person name="Williams K.H."/>
            <person name="Hubbard S.S."/>
            <person name="Banfield J.F."/>
        </authorList>
    </citation>
    <scope>NUCLEOTIDE SEQUENCE [LARGE SCALE GENOMIC DNA]</scope>
</reference>
<proteinExistence type="predicted"/>
<comment type="caution">
    <text evidence="2">The sequence shown here is derived from an EMBL/GenBank/DDBJ whole genome shotgun (WGS) entry which is preliminary data.</text>
</comment>
<protein>
    <submittedName>
        <fullName evidence="2">Uncharacterized protein</fullName>
    </submittedName>
</protein>
<name>A0A1F6NEP7_9BACT</name>
<evidence type="ECO:0000313" key="2">
    <source>
        <dbReference type="EMBL" id="OGH82466.1"/>
    </source>
</evidence>
<organism evidence="2 3">
    <name type="scientific">Candidatus Magasanikbacteria bacterium RIFOXYB1_FULL_40_15</name>
    <dbReference type="NCBI Taxonomy" id="1798697"/>
    <lineage>
        <taxon>Bacteria</taxon>
        <taxon>Candidatus Magasanikiibacteriota</taxon>
    </lineage>
</organism>
<accession>A0A1F6NEP7</accession>